<proteinExistence type="predicted"/>
<dbReference type="AlphaFoldDB" id="A0A3P7Z6J5"/>
<dbReference type="EMBL" id="UZAL01000769">
    <property type="protein sequence ID" value="VDO73073.1"/>
    <property type="molecule type" value="Genomic_DNA"/>
</dbReference>
<protein>
    <submittedName>
        <fullName evidence="1">Uncharacterized protein</fullName>
    </submittedName>
</protein>
<sequence length="34" mass="3864">MGFQEYLETSSSVQETSIFKEFSIALMIRPILPA</sequence>
<dbReference type="Proteomes" id="UP000269396">
    <property type="component" value="Unassembled WGS sequence"/>
</dbReference>
<name>A0A3P7Z6J5_9TREM</name>
<keyword evidence="2" id="KW-1185">Reference proteome</keyword>
<evidence type="ECO:0000313" key="1">
    <source>
        <dbReference type="EMBL" id="VDO73073.1"/>
    </source>
</evidence>
<organism evidence="1 2">
    <name type="scientific">Schistosoma mattheei</name>
    <dbReference type="NCBI Taxonomy" id="31246"/>
    <lineage>
        <taxon>Eukaryota</taxon>
        <taxon>Metazoa</taxon>
        <taxon>Spiralia</taxon>
        <taxon>Lophotrochozoa</taxon>
        <taxon>Platyhelminthes</taxon>
        <taxon>Trematoda</taxon>
        <taxon>Digenea</taxon>
        <taxon>Strigeidida</taxon>
        <taxon>Schistosomatoidea</taxon>
        <taxon>Schistosomatidae</taxon>
        <taxon>Schistosoma</taxon>
    </lineage>
</organism>
<evidence type="ECO:0000313" key="2">
    <source>
        <dbReference type="Proteomes" id="UP000269396"/>
    </source>
</evidence>
<gene>
    <name evidence="1" type="ORF">SMTD_LOCUS796</name>
</gene>
<reference evidence="1 2" key="1">
    <citation type="submission" date="2018-11" db="EMBL/GenBank/DDBJ databases">
        <authorList>
            <consortium name="Pathogen Informatics"/>
        </authorList>
    </citation>
    <scope>NUCLEOTIDE SEQUENCE [LARGE SCALE GENOMIC DNA]</scope>
    <source>
        <strain>Denwood</strain>
        <strain evidence="2">Zambia</strain>
    </source>
</reference>
<accession>A0A3P7Z6J5</accession>